<comment type="caution">
    <text evidence="2">The sequence shown here is derived from an EMBL/GenBank/DDBJ whole genome shotgun (WGS) entry which is preliminary data.</text>
</comment>
<organism evidence="2 3">
    <name type="scientific">Datura stramonium</name>
    <name type="common">Jimsonweed</name>
    <name type="synonym">Common thornapple</name>
    <dbReference type="NCBI Taxonomy" id="4076"/>
    <lineage>
        <taxon>Eukaryota</taxon>
        <taxon>Viridiplantae</taxon>
        <taxon>Streptophyta</taxon>
        <taxon>Embryophyta</taxon>
        <taxon>Tracheophyta</taxon>
        <taxon>Spermatophyta</taxon>
        <taxon>Magnoliopsida</taxon>
        <taxon>eudicotyledons</taxon>
        <taxon>Gunneridae</taxon>
        <taxon>Pentapetalae</taxon>
        <taxon>asterids</taxon>
        <taxon>lamiids</taxon>
        <taxon>Solanales</taxon>
        <taxon>Solanaceae</taxon>
        <taxon>Solanoideae</taxon>
        <taxon>Datureae</taxon>
        <taxon>Datura</taxon>
    </lineage>
</organism>
<accession>A0ABS8TB07</accession>
<evidence type="ECO:0000256" key="1">
    <source>
        <dbReference type="SAM" id="Coils"/>
    </source>
</evidence>
<keyword evidence="3" id="KW-1185">Reference proteome</keyword>
<proteinExistence type="predicted"/>
<name>A0ABS8TB07_DATST</name>
<dbReference type="EMBL" id="JACEIK010001359">
    <property type="protein sequence ID" value="MCD7468605.1"/>
    <property type="molecule type" value="Genomic_DNA"/>
</dbReference>
<protein>
    <submittedName>
        <fullName evidence="2">Uncharacterized protein</fullName>
    </submittedName>
</protein>
<dbReference type="Proteomes" id="UP000823775">
    <property type="component" value="Unassembled WGS sequence"/>
</dbReference>
<gene>
    <name evidence="2" type="ORF">HAX54_006969</name>
</gene>
<sequence length="394" mass="46540">MIYVRKFHYQLSTLQLHKLPPNSTASTCWNSSTPYQSAQSSSSFWRPFSLSAQFHKESSSSDSVAKKKSKKPLGVFFQEAVGLLEKSEQSGSEDESENKELKCKLSEIEEEVRILREKRRTEKDNKKEEARRGVRNEGTRKKLHELFLNEEVKSVKSRKSTPLSMEDHTVYRELSPDMVMFVQRLYNEGYFKDSNIFPRKRFDITCFENRYARDFVKYAAQQLAETTKRLPIMENRKTEKDNSKEELEMEMGVLENEGKTKKLHELFVNEEVKSVKSRQLVPLSMEDYTVYKELSPDMVMFAQHLYDEGEKPTPLTMEDHTMYKELSPDIMMFVSHLYNEGYFKNSNFLLRKRFDSTCFENSYPCDFVEYAAEQFGEIDRRLPRINFSYIHRFS</sequence>
<evidence type="ECO:0000313" key="3">
    <source>
        <dbReference type="Proteomes" id="UP000823775"/>
    </source>
</evidence>
<reference evidence="2 3" key="1">
    <citation type="journal article" date="2021" name="BMC Genomics">
        <title>Datura genome reveals duplications of psychoactive alkaloid biosynthetic genes and high mutation rate following tissue culture.</title>
        <authorList>
            <person name="Rajewski A."/>
            <person name="Carter-House D."/>
            <person name="Stajich J."/>
            <person name="Litt A."/>
        </authorList>
    </citation>
    <scope>NUCLEOTIDE SEQUENCE [LARGE SCALE GENOMIC DNA]</scope>
    <source>
        <strain evidence="2">AR-01</strain>
    </source>
</reference>
<evidence type="ECO:0000313" key="2">
    <source>
        <dbReference type="EMBL" id="MCD7468605.1"/>
    </source>
</evidence>
<keyword evidence="1" id="KW-0175">Coiled coil</keyword>
<feature type="coiled-coil region" evidence="1">
    <location>
        <begin position="91"/>
        <end position="125"/>
    </location>
</feature>